<evidence type="ECO:0000256" key="8">
    <source>
        <dbReference type="SAM" id="Phobius"/>
    </source>
</evidence>
<dbReference type="InterPro" id="IPR050351">
    <property type="entry name" value="BphY/WalK/GraS-like"/>
</dbReference>
<feature type="transmembrane region" description="Helical" evidence="8">
    <location>
        <begin position="166"/>
        <end position="188"/>
    </location>
</feature>
<dbReference type="CDD" id="cd00082">
    <property type="entry name" value="HisKA"/>
    <property type="match status" value="1"/>
</dbReference>
<organism evidence="11 12">
    <name type="scientific">Breznakiella homolactica</name>
    <dbReference type="NCBI Taxonomy" id="2798577"/>
    <lineage>
        <taxon>Bacteria</taxon>
        <taxon>Pseudomonadati</taxon>
        <taxon>Spirochaetota</taxon>
        <taxon>Spirochaetia</taxon>
        <taxon>Spirochaetales</taxon>
        <taxon>Breznakiellaceae</taxon>
        <taxon>Breznakiella</taxon>
    </lineage>
</organism>
<dbReference type="InterPro" id="IPR003594">
    <property type="entry name" value="HATPase_dom"/>
</dbReference>
<dbReference type="KEGG" id="bhc:JFL75_13115"/>
<dbReference type="Gene3D" id="1.10.287.130">
    <property type="match status" value="1"/>
</dbReference>
<dbReference type="PRINTS" id="PR00344">
    <property type="entry name" value="BCTRLSENSOR"/>
</dbReference>
<dbReference type="SUPFAM" id="SSF47384">
    <property type="entry name" value="Homodimeric domain of signal transducing histidine kinase"/>
    <property type="match status" value="1"/>
</dbReference>
<evidence type="ECO:0000256" key="4">
    <source>
        <dbReference type="ARBA" id="ARBA00022679"/>
    </source>
</evidence>
<dbReference type="SMART" id="SM00387">
    <property type="entry name" value="HATPase_c"/>
    <property type="match status" value="1"/>
</dbReference>
<keyword evidence="4" id="KW-0808">Transferase</keyword>
<evidence type="ECO:0000313" key="11">
    <source>
        <dbReference type="EMBL" id="QQO07878.1"/>
    </source>
</evidence>
<evidence type="ECO:0000256" key="1">
    <source>
        <dbReference type="ARBA" id="ARBA00000085"/>
    </source>
</evidence>
<keyword evidence="3" id="KW-0597">Phosphoprotein</keyword>
<accession>A0A7T8BA54</accession>
<evidence type="ECO:0000313" key="12">
    <source>
        <dbReference type="Proteomes" id="UP000595917"/>
    </source>
</evidence>
<dbReference type="InterPro" id="IPR036890">
    <property type="entry name" value="HATPase_C_sf"/>
</dbReference>
<dbReference type="SUPFAM" id="SSF55785">
    <property type="entry name" value="PYP-like sensor domain (PAS domain)"/>
    <property type="match status" value="1"/>
</dbReference>
<dbReference type="FunFam" id="3.30.565.10:FF:000006">
    <property type="entry name" value="Sensor histidine kinase WalK"/>
    <property type="match status" value="1"/>
</dbReference>
<proteinExistence type="predicted"/>
<keyword evidence="12" id="KW-1185">Reference proteome</keyword>
<dbReference type="Proteomes" id="UP000595917">
    <property type="component" value="Chromosome"/>
</dbReference>
<evidence type="ECO:0000259" key="9">
    <source>
        <dbReference type="PROSITE" id="PS50109"/>
    </source>
</evidence>
<dbReference type="InterPro" id="IPR005467">
    <property type="entry name" value="His_kinase_dom"/>
</dbReference>
<keyword evidence="8" id="KW-0812">Transmembrane</keyword>
<protein>
    <recommendedName>
        <fullName evidence="2">histidine kinase</fullName>
        <ecNumber evidence="2">2.7.13.3</ecNumber>
    </recommendedName>
</protein>
<dbReference type="GO" id="GO:0005886">
    <property type="term" value="C:plasma membrane"/>
    <property type="evidence" value="ECO:0007669"/>
    <property type="project" value="TreeGrafter"/>
</dbReference>
<name>A0A7T8BA54_9SPIR</name>
<dbReference type="GO" id="GO:0000155">
    <property type="term" value="F:phosphorelay sensor kinase activity"/>
    <property type="evidence" value="ECO:0007669"/>
    <property type="project" value="InterPro"/>
</dbReference>
<evidence type="ECO:0000256" key="7">
    <source>
        <dbReference type="ARBA" id="ARBA00023136"/>
    </source>
</evidence>
<dbReference type="EMBL" id="CP067089">
    <property type="protein sequence ID" value="QQO07878.1"/>
    <property type="molecule type" value="Genomic_DNA"/>
</dbReference>
<keyword evidence="8" id="KW-1133">Transmembrane helix</keyword>
<dbReference type="PANTHER" id="PTHR45453:SF1">
    <property type="entry name" value="PHOSPHATE REGULON SENSOR PROTEIN PHOR"/>
    <property type="match status" value="1"/>
</dbReference>
<dbReference type="CDD" id="cd00075">
    <property type="entry name" value="HATPase"/>
    <property type="match status" value="1"/>
</dbReference>
<feature type="transmembrane region" description="Helical" evidence="8">
    <location>
        <begin position="12"/>
        <end position="36"/>
    </location>
</feature>
<dbReference type="Pfam" id="PF00512">
    <property type="entry name" value="HisKA"/>
    <property type="match status" value="1"/>
</dbReference>
<dbReference type="InterPro" id="IPR000014">
    <property type="entry name" value="PAS"/>
</dbReference>
<sequence>MKTIFGKTLGILSALVLGLSFCFTGAMLLVMNSLYYETNSRDLGQSARSLSALADLDLSAEHAGTDKLFAALTETPYRLTIIAPDGKVLADTRGSPNSLENHRHRPEVDAALRGEALTIRRRSRSLGKAQIYAALPVYDSAGDSVQGVFRLSVTIPSFWARVAPGALPFLPAALILSAIAVLGVWGFARSLSAPVSRLSDLAAAAGRDRPEPETLPLPAVTDVREFNELDGTLRSMAAELSRRIDRAESQSRRLEAILGGMNEAVFALDTELKILLVNPAARRLFAIPDTPGSRSLLEVTRSSALEESARRALARGLPSEEATEPELAIPGDGGTRYFRVYAAPLSGPEGALEGLVMVLSDVTRLRRLERVRKDFVANVSHELRTPIQLVKGFSENLLDTDFSDTEQTRRFLKIIHRNARRMEDLTGDLLLLMNLEAGDGPGLELEETPLKELLAEAAGMARAAADKKDITITLSCDEELNAKVNPSFLIQGVFNLLDNAIKYSPAGTAVELRAFAKDSEAVIEVADQGPGIAPEHLDRIFERFYRVDKSRSRKAGGTGLGLSIVRHIALLHHGSVEAESHAGEGSVFRIRIPG</sequence>
<dbReference type="EC" id="2.7.13.3" evidence="2"/>
<keyword evidence="5" id="KW-0418">Kinase</keyword>
<dbReference type="GO" id="GO:0004721">
    <property type="term" value="F:phosphoprotein phosphatase activity"/>
    <property type="evidence" value="ECO:0007669"/>
    <property type="project" value="TreeGrafter"/>
</dbReference>
<dbReference type="InterPro" id="IPR003661">
    <property type="entry name" value="HisK_dim/P_dom"/>
</dbReference>
<comment type="catalytic activity">
    <reaction evidence="1">
        <text>ATP + protein L-histidine = ADP + protein N-phospho-L-histidine.</text>
        <dbReference type="EC" id="2.7.13.3"/>
    </reaction>
</comment>
<dbReference type="InterPro" id="IPR004358">
    <property type="entry name" value="Sig_transdc_His_kin-like_C"/>
</dbReference>
<keyword evidence="6" id="KW-0902">Two-component regulatory system</keyword>
<dbReference type="PANTHER" id="PTHR45453">
    <property type="entry name" value="PHOSPHATE REGULON SENSOR PROTEIN PHOR"/>
    <property type="match status" value="1"/>
</dbReference>
<feature type="domain" description="Histidine kinase" evidence="9">
    <location>
        <begin position="378"/>
        <end position="594"/>
    </location>
</feature>
<evidence type="ECO:0000259" key="10">
    <source>
        <dbReference type="PROSITE" id="PS50113"/>
    </source>
</evidence>
<evidence type="ECO:0000256" key="5">
    <source>
        <dbReference type="ARBA" id="ARBA00022777"/>
    </source>
</evidence>
<dbReference type="CDD" id="cd00130">
    <property type="entry name" value="PAS"/>
    <property type="match status" value="1"/>
</dbReference>
<dbReference type="PROSITE" id="PS50113">
    <property type="entry name" value="PAC"/>
    <property type="match status" value="1"/>
</dbReference>
<dbReference type="InterPro" id="IPR013656">
    <property type="entry name" value="PAS_4"/>
</dbReference>
<evidence type="ECO:0000256" key="2">
    <source>
        <dbReference type="ARBA" id="ARBA00012438"/>
    </source>
</evidence>
<dbReference type="SMART" id="SM00091">
    <property type="entry name" value="PAS"/>
    <property type="match status" value="1"/>
</dbReference>
<feature type="domain" description="PAC" evidence="10">
    <location>
        <begin position="321"/>
        <end position="374"/>
    </location>
</feature>
<dbReference type="InterPro" id="IPR035965">
    <property type="entry name" value="PAS-like_dom_sf"/>
</dbReference>
<evidence type="ECO:0000256" key="6">
    <source>
        <dbReference type="ARBA" id="ARBA00023012"/>
    </source>
</evidence>
<dbReference type="Pfam" id="PF08448">
    <property type="entry name" value="PAS_4"/>
    <property type="match status" value="1"/>
</dbReference>
<dbReference type="Gene3D" id="3.30.565.10">
    <property type="entry name" value="Histidine kinase-like ATPase, C-terminal domain"/>
    <property type="match status" value="1"/>
</dbReference>
<dbReference type="InterPro" id="IPR000700">
    <property type="entry name" value="PAS-assoc_C"/>
</dbReference>
<dbReference type="SMART" id="SM00388">
    <property type="entry name" value="HisKA"/>
    <property type="match status" value="1"/>
</dbReference>
<evidence type="ECO:0000256" key="3">
    <source>
        <dbReference type="ARBA" id="ARBA00022553"/>
    </source>
</evidence>
<gene>
    <name evidence="11" type="ORF">JFL75_13115</name>
</gene>
<dbReference type="SUPFAM" id="SSF55874">
    <property type="entry name" value="ATPase domain of HSP90 chaperone/DNA topoisomerase II/histidine kinase"/>
    <property type="match status" value="1"/>
</dbReference>
<reference evidence="11" key="1">
    <citation type="submission" date="2021-01" db="EMBL/GenBank/DDBJ databases">
        <title>Description of Breznakiella homolactica.</title>
        <authorList>
            <person name="Song Y."/>
            <person name="Brune A."/>
        </authorList>
    </citation>
    <scope>NUCLEOTIDE SEQUENCE</scope>
    <source>
        <strain evidence="11">RmG30</strain>
    </source>
</reference>
<dbReference type="GO" id="GO:0016036">
    <property type="term" value="P:cellular response to phosphate starvation"/>
    <property type="evidence" value="ECO:0007669"/>
    <property type="project" value="TreeGrafter"/>
</dbReference>
<dbReference type="AlphaFoldDB" id="A0A7T8BA54"/>
<dbReference type="FunFam" id="1.10.287.130:FF:000001">
    <property type="entry name" value="Two-component sensor histidine kinase"/>
    <property type="match status" value="1"/>
</dbReference>
<dbReference type="Gene3D" id="3.30.450.20">
    <property type="entry name" value="PAS domain"/>
    <property type="match status" value="1"/>
</dbReference>
<dbReference type="NCBIfam" id="TIGR00229">
    <property type="entry name" value="sensory_box"/>
    <property type="match status" value="1"/>
</dbReference>
<dbReference type="RefSeq" id="WP_215625184.1">
    <property type="nucleotide sequence ID" value="NZ_CP067089.2"/>
</dbReference>
<dbReference type="PROSITE" id="PS50109">
    <property type="entry name" value="HIS_KIN"/>
    <property type="match status" value="1"/>
</dbReference>
<dbReference type="Pfam" id="PF02518">
    <property type="entry name" value="HATPase_c"/>
    <property type="match status" value="1"/>
</dbReference>
<keyword evidence="7 8" id="KW-0472">Membrane</keyword>
<dbReference type="InterPro" id="IPR036097">
    <property type="entry name" value="HisK_dim/P_sf"/>
</dbReference>